<proteinExistence type="predicted"/>
<comment type="caution">
    <text evidence="1">The sequence shown here is derived from an EMBL/GenBank/DDBJ whole genome shotgun (WGS) entry which is preliminary data.</text>
</comment>
<accession>A0A842GB02</accession>
<evidence type="ECO:0000313" key="2">
    <source>
        <dbReference type="Proteomes" id="UP000543005"/>
    </source>
</evidence>
<dbReference type="RefSeq" id="WP_185629084.1">
    <property type="nucleotide sequence ID" value="NZ_JAARZT010000011.1"/>
</dbReference>
<name>A0A842GB02_9LIST</name>
<gene>
    <name evidence="1" type="ORF">HCC36_07250</name>
</gene>
<reference evidence="1 2" key="1">
    <citation type="submission" date="2020-03" db="EMBL/GenBank/DDBJ databases">
        <title>Soil Listeria distribution.</title>
        <authorList>
            <person name="Liao J."/>
            <person name="Wiedmann M."/>
        </authorList>
    </citation>
    <scope>NUCLEOTIDE SEQUENCE [LARGE SCALE GENOMIC DNA]</scope>
    <source>
        <strain evidence="1 2">FSL L7-0051</strain>
    </source>
</reference>
<organism evidence="1 2">
    <name type="scientific">Listeria booriae</name>
    <dbReference type="NCBI Taxonomy" id="1552123"/>
    <lineage>
        <taxon>Bacteria</taxon>
        <taxon>Bacillati</taxon>
        <taxon>Bacillota</taxon>
        <taxon>Bacilli</taxon>
        <taxon>Bacillales</taxon>
        <taxon>Listeriaceae</taxon>
        <taxon>Listeria</taxon>
    </lineage>
</organism>
<evidence type="ECO:0000313" key="1">
    <source>
        <dbReference type="EMBL" id="MBC2293027.1"/>
    </source>
</evidence>
<dbReference type="AlphaFoldDB" id="A0A842GB02"/>
<dbReference type="EMBL" id="JAARZT010000011">
    <property type="protein sequence ID" value="MBC2293027.1"/>
    <property type="molecule type" value="Genomic_DNA"/>
</dbReference>
<protein>
    <submittedName>
        <fullName evidence="1">Uncharacterized protein</fullName>
    </submittedName>
</protein>
<sequence length="127" mass="15308">MNGVIGGGSNPMNSLFDFNLLDKSERSKEMEDLPQLFQYILKEDSATFFLYPKLLLLFKEVIRKEQLYLFFDTLSIEEKQFILTIYGPNRVFSNERVCEERRISPEQRRKQVRIIRYRLQKFLSKER</sequence>
<dbReference type="Proteomes" id="UP000543005">
    <property type="component" value="Unassembled WGS sequence"/>
</dbReference>